<accession>A0AAN7AZF8</accession>
<feature type="region of interest" description="Disordered" evidence="1">
    <location>
        <begin position="89"/>
        <end position="121"/>
    </location>
</feature>
<evidence type="ECO:0000313" key="3">
    <source>
        <dbReference type="Proteomes" id="UP001303160"/>
    </source>
</evidence>
<evidence type="ECO:0000313" key="2">
    <source>
        <dbReference type="EMBL" id="KAK4205298.1"/>
    </source>
</evidence>
<proteinExistence type="predicted"/>
<keyword evidence="3" id="KW-1185">Reference proteome</keyword>
<evidence type="ECO:0000256" key="1">
    <source>
        <dbReference type="SAM" id="MobiDB-lite"/>
    </source>
</evidence>
<gene>
    <name evidence="2" type="ORF">QBC40DRAFT_260945</name>
</gene>
<feature type="compositionally biased region" description="Gly residues" evidence="1">
    <location>
        <begin position="478"/>
        <end position="487"/>
    </location>
</feature>
<protein>
    <submittedName>
        <fullName evidence="2">Uncharacterized protein</fullName>
    </submittedName>
</protein>
<comment type="caution">
    <text evidence="2">The sequence shown here is derived from an EMBL/GenBank/DDBJ whole genome shotgun (WGS) entry which is preliminary data.</text>
</comment>
<organism evidence="2 3">
    <name type="scientific">Triangularia verruculosa</name>
    <dbReference type="NCBI Taxonomy" id="2587418"/>
    <lineage>
        <taxon>Eukaryota</taxon>
        <taxon>Fungi</taxon>
        <taxon>Dikarya</taxon>
        <taxon>Ascomycota</taxon>
        <taxon>Pezizomycotina</taxon>
        <taxon>Sordariomycetes</taxon>
        <taxon>Sordariomycetidae</taxon>
        <taxon>Sordariales</taxon>
        <taxon>Podosporaceae</taxon>
        <taxon>Triangularia</taxon>
    </lineage>
</organism>
<feature type="compositionally biased region" description="Low complexity" evidence="1">
    <location>
        <begin position="1"/>
        <end position="12"/>
    </location>
</feature>
<feature type="region of interest" description="Disordered" evidence="1">
    <location>
        <begin position="535"/>
        <end position="614"/>
    </location>
</feature>
<sequence>MEGSSSSSSSSSGLRLRGVNGGGKRRMRVVGGGGGRGMVIKADEPGEASGSRTPPPPQPVVVVVFGGDEFCAPPVQGYGYDDLGGGAAAGQRGFDDNGEVIQGQEGKRGRTREKGERKGGMRKRFREWGERLRRICGGRRRNKRVDKGKGRMEEVEGGDGVDGVGRYRGSDMVHRPVVVVPARAMQPRASYPPLSSSQQVRTNGGVVLPPSEIHPAPRSSGPVPVDFFNNLPGSGQTQQQQQPLATVQESAVSGFVGVQQNLNHHHHPHHRQVIITSPHPIADTYTHEEDWAHVHQAQARARASQQTMYTNNNNNNNNYNIINNNNNNNHGGAHHHPLAIPERHSSRWRARSFMSGSFNRSRSRNRSQCGSFDSRTSWNPFDLPGPPKKTLMSDMESLLQGRSRSSTPAGMGMGSNRQRSQGSLVVRPPSAAGLNSNNNHGKGLGMVQTQFSWPGSNSGNNKVVGSTMGDEVSHHQGKMGGGGGGKGEQQQPDSAVSGIGLRVDKEGFMLPAVPIKQPTVASASMMVAVRTMPTQPSMIPVRTSSTGTNPTLGRNSSQKTDNGSGSGTGTGTTSWTAATGSSMGKTKTKSSCSTTKTGKNGRVDEEEEGLEGEGGVWWVKGDEIGRVGQQSGGGAGVKDRVEVFTTEAVVGGAGKKRGKNGRKGVC</sequence>
<reference evidence="2" key="2">
    <citation type="submission" date="2023-05" db="EMBL/GenBank/DDBJ databases">
        <authorList>
            <consortium name="Lawrence Berkeley National Laboratory"/>
            <person name="Steindorff A."/>
            <person name="Hensen N."/>
            <person name="Bonometti L."/>
            <person name="Westerberg I."/>
            <person name="Brannstrom I.O."/>
            <person name="Guillou S."/>
            <person name="Cros-Aarteil S."/>
            <person name="Calhoun S."/>
            <person name="Haridas S."/>
            <person name="Kuo A."/>
            <person name="Mondo S."/>
            <person name="Pangilinan J."/>
            <person name="Riley R."/>
            <person name="Labutti K."/>
            <person name="Andreopoulos B."/>
            <person name="Lipzen A."/>
            <person name="Chen C."/>
            <person name="Yanf M."/>
            <person name="Daum C."/>
            <person name="Ng V."/>
            <person name="Clum A."/>
            <person name="Ohm R."/>
            <person name="Martin F."/>
            <person name="Silar P."/>
            <person name="Natvig D."/>
            <person name="Lalanne C."/>
            <person name="Gautier V."/>
            <person name="Ament-Velasquez S.L."/>
            <person name="Kruys A."/>
            <person name="Hutchinson M.I."/>
            <person name="Powell A.J."/>
            <person name="Barry K."/>
            <person name="Miller A.N."/>
            <person name="Grigoriev I.V."/>
            <person name="Debuchy R."/>
            <person name="Gladieux P."/>
            <person name="Thoren M.H."/>
            <person name="Johannesson H."/>
        </authorList>
    </citation>
    <scope>NUCLEOTIDE SEQUENCE</scope>
    <source>
        <strain evidence="2">CBS 315.58</strain>
    </source>
</reference>
<dbReference type="EMBL" id="MU863877">
    <property type="protein sequence ID" value="KAK4205298.1"/>
    <property type="molecule type" value="Genomic_DNA"/>
</dbReference>
<feature type="compositionally biased region" description="Low complexity" evidence="1">
    <location>
        <begin position="571"/>
        <end position="598"/>
    </location>
</feature>
<feature type="compositionally biased region" description="Polar residues" evidence="1">
    <location>
        <begin position="535"/>
        <end position="562"/>
    </location>
</feature>
<feature type="compositionally biased region" description="Basic and acidic residues" evidence="1">
    <location>
        <begin position="105"/>
        <end position="119"/>
    </location>
</feature>
<reference evidence="2" key="1">
    <citation type="journal article" date="2023" name="Mol. Phylogenet. Evol.">
        <title>Genome-scale phylogeny and comparative genomics of the fungal order Sordariales.</title>
        <authorList>
            <person name="Hensen N."/>
            <person name="Bonometti L."/>
            <person name="Westerberg I."/>
            <person name="Brannstrom I.O."/>
            <person name="Guillou S."/>
            <person name="Cros-Aarteil S."/>
            <person name="Calhoun S."/>
            <person name="Haridas S."/>
            <person name="Kuo A."/>
            <person name="Mondo S."/>
            <person name="Pangilinan J."/>
            <person name="Riley R."/>
            <person name="LaButti K."/>
            <person name="Andreopoulos B."/>
            <person name="Lipzen A."/>
            <person name="Chen C."/>
            <person name="Yan M."/>
            <person name="Daum C."/>
            <person name="Ng V."/>
            <person name="Clum A."/>
            <person name="Steindorff A."/>
            <person name="Ohm R.A."/>
            <person name="Martin F."/>
            <person name="Silar P."/>
            <person name="Natvig D.O."/>
            <person name="Lalanne C."/>
            <person name="Gautier V."/>
            <person name="Ament-Velasquez S.L."/>
            <person name="Kruys A."/>
            <person name="Hutchinson M.I."/>
            <person name="Powell A.J."/>
            <person name="Barry K."/>
            <person name="Miller A.N."/>
            <person name="Grigoriev I.V."/>
            <person name="Debuchy R."/>
            <person name="Gladieux P."/>
            <person name="Hiltunen Thoren M."/>
            <person name="Johannesson H."/>
        </authorList>
    </citation>
    <scope>NUCLEOTIDE SEQUENCE</scope>
    <source>
        <strain evidence="2">CBS 315.58</strain>
    </source>
</reference>
<name>A0AAN7AZF8_9PEZI</name>
<dbReference type="AlphaFoldDB" id="A0AAN7AZF8"/>
<feature type="region of interest" description="Disordered" evidence="1">
    <location>
        <begin position="1"/>
        <end position="60"/>
    </location>
</feature>
<dbReference type="Proteomes" id="UP001303160">
    <property type="component" value="Unassembled WGS sequence"/>
</dbReference>
<feature type="compositionally biased region" description="Polar residues" evidence="1">
    <location>
        <begin position="447"/>
        <end position="464"/>
    </location>
</feature>
<feature type="region of interest" description="Disordered" evidence="1">
    <location>
        <begin position="356"/>
        <end position="494"/>
    </location>
</feature>
<feature type="compositionally biased region" description="Polar residues" evidence="1">
    <location>
        <begin position="368"/>
        <end position="379"/>
    </location>
</feature>